<dbReference type="GO" id="GO:0006352">
    <property type="term" value="P:DNA-templated transcription initiation"/>
    <property type="evidence" value="ECO:0007669"/>
    <property type="project" value="InterPro"/>
</dbReference>
<evidence type="ECO:0000313" key="6">
    <source>
        <dbReference type="Proteomes" id="UP001162060"/>
    </source>
</evidence>
<dbReference type="Pfam" id="PF00352">
    <property type="entry name" value="TBP"/>
    <property type="match status" value="2"/>
</dbReference>
<comment type="caution">
    <text evidence="5">The sequence shown here is derived from an EMBL/GenBank/DDBJ whole genome shotgun (WGS) entry which is preliminary data.</text>
</comment>
<sequence>MAAVRNEEPVAAARAPVLHIKNFVCSANLGMRFDLTNLMVKSLRRAELVPKKNCILMKLQNPKATAMLFANGKLVCTGAETEEGIKNAARRFTQVIQKMDFPGVNLIDFKIQNVVGTCDMGFRVLMEALAFAHSECCTYEPELYPALIYRLEKPQVKILVFVSGKVVFTDSKEPRELYAACETIFPILCQFKDLKPINLGSTDGNEDLPEHRLATNTADKSHIGD</sequence>
<accession>A0AAV1UJU2</accession>
<evidence type="ECO:0000256" key="3">
    <source>
        <dbReference type="ARBA" id="ARBA00023163"/>
    </source>
</evidence>
<keyword evidence="2" id="KW-0238">DNA-binding</keyword>
<dbReference type="InterPro" id="IPR000814">
    <property type="entry name" value="TBP"/>
</dbReference>
<dbReference type="Gene3D" id="3.30.310.10">
    <property type="entry name" value="TATA-Binding Protein"/>
    <property type="match status" value="2"/>
</dbReference>
<keyword evidence="3" id="KW-0804">Transcription</keyword>
<gene>
    <name evidence="5" type="ORF">PM001_LOCUS19850</name>
</gene>
<feature type="compositionally biased region" description="Basic and acidic residues" evidence="4">
    <location>
        <begin position="208"/>
        <end position="225"/>
    </location>
</feature>
<evidence type="ECO:0000256" key="1">
    <source>
        <dbReference type="ARBA" id="ARBA00005560"/>
    </source>
</evidence>
<dbReference type="PRINTS" id="PR00686">
    <property type="entry name" value="TIFACTORIID"/>
</dbReference>
<dbReference type="FunFam" id="3.30.310.10:FF:000023">
    <property type="entry name" value="TATA-box-binding protein 2"/>
    <property type="match status" value="1"/>
</dbReference>
<dbReference type="InterPro" id="IPR012295">
    <property type="entry name" value="TBP_dom_sf"/>
</dbReference>
<evidence type="ECO:0008006" key="7">
    <source>
        <dbReference type="Google" id="ProtNLM"/>
    </source>
</evidence>
<organism evidence="5 6">
    <name type="scientific">Peronospora matthiolae</name>
    <dbReference type="NCBI Taxonomy" id="2874970"/>
    <lineage>
        <taxon>Eukaryota</taxon>
        <taxon>Sar</taxon>
        <taxon>Stramenopiles</taxon>
        <taxon>Oomycota</taxon>
        <taxon>Peronosporomycetes</taxon>
        <taxon>Peronosporales</taxon>
        <taxon>Peronosporaceae</taxon>
        <taxon>Peronospora</taxon>
    </lineage>
</organism>
<reference evidence="5" key="1">
    <citation type="submission" date="2024-01" db="EMBL/GenBank/DDBJ databases">
        <authorList>
            <person name="Webb A."/>
        </authorList>
    </citation>
    <scope>NUCLEOTIDE SEQUENCE</scope>
    <source>
        <strain evidence="5">Pm1</strain>
    </source>
</reference>
<proteinExistence type="inferred from homology"/>
<feature type="region of interest" description="Disordered" evidence="4">
    <location>
        <begin position="203"/>
        <end position="225"/>
    </location>
</feature>
<comment type="similarity">
    <text evidence="1">Belongs to the TBP family.</text>
</comment>
<protein>
    <recommendedName>
        <fullName evidence="7">TATA-box-binding protein</fullName>
    </recommendedName>
</protein>
<dbReference type="Proteomes" id="UP001162060">
    <property type="component" value="Unassembled WGS sequence"/>
</dbReference>
<dbReference type="GO" id="GO:0003677">
    <property type="term" value="F:DNA binding"/>
    <property type="evidence" value="ECO:0007669"/>
    <property type="project" value="UniProtKB-KW"/>
</dbReference>
<evidence type="ECO:0000313" key="5">
    <source>
        <dbReference type="EMBL" id="CAK7934700.1"/>
    </source>
</evidence>
<dbReference type="PANTHER" id="PTHR10126">
    <property type="entry name" value="TATA-BOX BINDING PROTEIN"/>
    <property type="match status" value="1"/>
</dbReference>
<dbReference type="SUPFAM" id="SSF55945">
    <property type="entry name" value="TATA-box binding protein-like"/>
    <property type="match status" value="2"/>
</dbReference>
<evidence type="ECO:0000256" key="2">
    <source>
        <dbReference type="ARBA" id="ARBA00023125"/>
    </source>
</evidence>
<dbReference type="AlphaFoldDB" id="A0AAV1UJU2"/>
<name>A0AAV1UJU2_9STRA</name>
<dbReference type="EMBL" id="CAKLBY020000217">
    <property type="protein sequence ID" value="CAK7934700.1"/>
    <property type="molecule type" value="Genomic_DNA"/>
</dbReference>
<evidence type="ECO:0000256" key="4">
    <source>
        <dbReference type="SAM" id="MobiDB-lite"/>
    </source>
</evidence>